<dbReference type="SUPFAM" id="SSF53041">
    <property type="entry name" value="Resolvase-like"/>
    <property type="match status" value="1"/>
</dbReference>
<dbReference type="PROSITE" id="PS51736">
    <property type="entry name" value="RECOMBINASES_3"/>
    <property type="match status" value="1"/>
</dbReference>
<dbReference type="InterPro" id="IPR038109">
    <property type="entry name" value="DNA_bind_recomb_sf"/>
</dbReference>
<feature type="compositionally biased region" description="Polar residues" evidence="1">
    <location>
        <begin position="285"/>
        <end position="298"/>
    </location>
</feature>
<comment type="caution">
    <text evidence="4">The sequence shown here is derived from an EMBL/GenBank/DDBJ whole genome shotgun (WGS) entry which is preliminary data.</text>
</comment>
<dbReference type="InterPro" id="IPR036162">
    <property type="entry name" value="Resolvase-like_N_sf"/>
</dbReference>
<organism evidence="4 5">
    <name type="scientific">Homoserinibacter gongjuensis</name>
    <dbReference type="NCBI Taxonomy" id="1162968"/>
    <lineage>
        <taxon>Bacteria</taxon>
        <taxon>Bacillati</taxon>
        <taxon>Actinomycetota</taxon>
        <taxon>Actinomycetes</taxon>
        <taxon>Micrococcales</taxon>
        <taxon>Microbacteriaceae</taxon>
        <taxon>Homoserinibacter</taxon>
    </lineage>
</organism>
<dbReference type="SMART" id="SM00857">
    <property type="entry name" value="Resolvase"/>
    <property type="match status" value="1"/>
</dbReference>
<name>A0ABQ6JUS3_9MICO</name>
<feature type="region of interest" description="Disordered" evidence="1">
    <location>
        <begin position="285"/>
        <end position="304"/>
    </location>
</feature>
<sequence length="319" mass="34326">MSKVVAAAIYARISRDVTGEGLGVERQLAECRKLAEQRGWTVAEEYVDNDISAYSGKTRPQYERMLQDVAEGRRDAVIAYHTDRLTRRPVELEHFMQVCDTAGMTHFATVTADIDLGNDDGLFMARILGAVAAKESARKSARLRSKARQNAEQGRVSGGGIRPFAYAADRVTVIESEAEVFRDLATRYLAGESLMSLTNWMQEQGIMSVAGKPWHTSVLRATLINPVTPASAPTMERSSPRRCGRRSSRPPSITSWSRLSPARRSPGAAPRAGICCRVCCGAGSAATSCSPQSATTGRSRPAATSACLVPTMVGAGSSP</sequence>
<reference evidence="5" key="1">
    <citation type="journal article" date="2019" name="Int. J. Syst. Evol. Microbiol.">
        <title>The Global Catalogue of Microorganisms (GCM) 10K type strain sequencing project: providing services to taxonomists for standard genome sequencing and annotation.</title>
        <authorList>
            <consortium name="The Broad Institute Genomics Platform"/>
            <consortium name="The Broad Institute Genome Sequencing Center for Infectious Disease"/>
            <person name="Wu L."/>
            <person name="Ma J."/>
        </authorList>
    </citation>
    <scope>NUCLEOTIDE SEQUENCE [LARGE SCALE GENOMIC DNA]</scope>
    <source>
        <strain evidence="5">NBRC 108755</strain>
    </source>
</reference>
<evidence type="ECO:0000259" key="3">
    <source>
        <dbReference type="PROSITE" id="PS51737"/>
    </source>
</evidence>
<evidence type="ECO:0000313" key="4">
    <source>
        <dbReference type="EMBL" id="GMA91928.1"/>
    </source>
</evidence>
<gene>
    <name evidence="4" type="ORF">GCM10025869_24570</name>
</gene>
<dbReference type="PANTHER" id="PTHR30461">
    <property type="entry name" value="DNA-INVERTASE FROM LAMBDOID PROPHAGE"/>
    <property type="match status" value="1"/>
</dbReference>
<evidence type="ECO:0000256" key="1">
    <source>
        <dbReference type="SAM" id="MobiDB-lite"/>
    </source>
</evidence>
<dbReference type="PANTHER" id="PTHR30461:SF23">
    <property type="entry name" value="DNA RECOMBINASE-RELATED"/>
    <property type="match status" value="1"/>
</dbReference>
<dbReference type="Pfam" id="PF00239">
    <property type="entry name" value="Resolvase"/>
    <property type="match status" value="1"/>
</dbReference>
<feature type="domain" description="Recombinase" evidence="3">
    <location>
        <begin position="163"/>
        <end position="273"/>
    </location>
</feature>
<dbReference type="InterPro" id="IPR006119">
    <property type="entry name" value="Resolv_N"/>
</dbReference>
<accession>A0ABQ6JUS3</accession>
<protein>
    <recommendedName>
        <fullName evidence="6">Recombinase family protein</fullName>
    </recommendedName>
</protein>
<evidence type="ECO:0008006" key="6">
    <source>
        <dbReference type="Google" id="ProtNLM"/>
    </source>
</evidence>
<dbReference type="InterPro" id="IPR011109">
    <property type="entry name" value="DNA_bind_recombinase_dom"/>
</dbReference>
<feature type="domain" description="Resolvase/invertase-type recombinase catalytic" evidence="2">
    <location>
        <begin position="6"/>
        <end position="154"/>
    </location>
</feature>
<dbReference type="CDD" id="cd00338">
    <property type="entry name" value="Ser_Recombinase"/>
    <property type="match status" value="1"/>
</dbReference>
<dbReference type="PROSITE" id="PS51737">
    <property type="entry name" value="RECOMBINASE_DNA_BIND"/>
    <property type="match status" value="1"/>
</dbReference>
<dbReference type="Proteomes" id="UP001157069">
    <property type="component" value="Unassembled WGS sequence"/>
</dbReference>
<dbReference type="EMBL" id="BSVA01000001">
    <property type="protein sequence ID" value="GMA91928.1"/>
    <property type="molecule type" value="Genomic_DNA"/>
</dbReference>
<evidence type="ECO:0000259" key="2">
    <source>
        <dbReference type="PROSITE" id="PS51736"/>
    </source>
</evidence>
<feature type="compositionally biased region" description="Low complexity" evidence="1">
    <location>
        <begin position="249"/>
        <end position="267"/>
    </location>
</feature>
<dbReference type="Gene3D" id="3.90.1750.20">
    <property type="entry name" value="Putative Large Serine Recombinase, Chain B, Domain 2"/>
    <property type="match status" value="1"/>
</dbReference>
<dbReference type="Gene3D" id="3.40.50.1390">
    <property type="entry name" value="Resolvase, N-terminal catalytic domain"/>
    <property type="match status" value="1"/>
</dbReference>
<dbReference type="InterPro" id="IPR050639">
    <property type="entry name" value="SSR_resolvase"/>
</dbReference>
<dbReference type="RefSeq" id="WP_284300490.1">
    <property type="nucleotide sequence ID" value="NZ_BSVA01000001.1"/>
</dbReference>
<feature type="region of interest" description="Disordered" evidence="1">
    <location>
        <begin position="229"/>
        <end position="267"/>
    </location>
</feature>
<dbReference type="Pfam" id="PF07508">
    <property type="entry name" value="Recombinase"/>
    <property type="match status" value="1"/>
</dbReference>
<evidence type="ECO:0000313" key="5">
    <source>
        <dbReference type="Proteomes" id="UP001157069"/>
    </source>
</evidence>
<keyword evidence="5" id="KW-1185">Reference proteome</keyword>
<proteinExistence type="predicted"/>